<evidence type="ECO:0008006" key="3">
    <source>
        <dbReference type="Google" id="ProtNLM"/>
    </source>
</evidence>
<gene>
    <name evidence="1" type="ORF">SEMRO_217_G089850.1</name>
</gene>
<evidence type="ECO:0000313" key="2">
    <source>
        <dbReference type="Proteomes" id="UP001153069"/>
    </source>
</evidence>
<keyword evidence="2" id="KW-1185">Reference proteome</keyword>
<proteinExistence type="predicted"/>
<dbReference type="AlphaFoldDB" id="A0A9N8HAA9"/>
<comment type="caution">
    <text evidence="1">The sequence shown here is derived from an EMBL/GenBank/DDBJ whole genome shotgun (WGS) entry which is preliminary data.</text>
</comment>
<name>A0A9N8HAA9_9STRA</name>
<dbReference type="EMBL" id="CAICTM010000216">
    <property type="protein sequence ID" value="CAB9505060.1"/>
    <property type="molecule type" value="Genomic_DNA"/>
</dbReference>
<accession>A0A9N8HAA9</accession>
<sequence>MRKLYFVYAFAIVVIVREFLWTQKHLASFSPRGLALNITKSCPEQCHSMFLSVLEYSSQQHVNNKNARMDHQDEWKECRCDDLFCNQTTTTTPITTPSSSSHDTATSPFLSHCNWSHTAIDALVYWVENNKNQNLCSVEEMEKFYPPHEWDHYNFGDFFKRVQAWGGDKWHQNYKKQGSIMEEFYNYATQNFDMSDPAIYKAQKYKILTHVVQERLSHQNNNDNHHDNSPPPNTLLIHLRLGDVIDSAAADSVSELLQEQRYYWRRKSKTQKGCCSNPWEHPEYPPFKEPYNAYVRPLSYYTTQLLQQNYTHVVLMGSAHRGDFILPEPFRTCHKSCLYARALQGYIQTIWPHVTVTLRLGQSPDADMVFAAQADGFLESGGGYSKLLGVLQRNVVRKEKPQTLSLSGA</sequence>
<reference evidence="1" key="1">
    <citation type="submission" date="2020-06" db="EMBL/GenBank/DDBJ databases">
        <authorList>
            <consortium name="Plant Systems Biology data submission"/>
        </authorList>
    </citation>
    <scope>NUCLEOTIDE SEQUENCE</scope>
    <source>
        <strain evidence="1">D6</strain>
    </source>
</reference>
<protein>
    <recommendedName>
        <fullName evidence="3">O-fucosyltransferase family protein</fullName>
    </recommendedName>
</protein>
<dbReference type="Proteomes" id="UP001153069">
    <property type="component" value="Unassembled WGS sequence"/>
</dbReference>
<organism evidence="1 2">
    <name type="scientific">Seminavis robusta</name>
    <dbReference type="NCBI Taxonomy" id="568900"/>
    <lineage>
        <taxon>Eukaryota</taxon>
        <taxon>Sar</taxon>
        <taxon>Stramenopiles</taxon>
        <taxon>Ochrophyta</taxon>
        <taxon>Bacillariophyta</taxon>
        <taxon>Bacillariophyceae</taxon>
        <taxon>Bacillariophycidae</taxon>
        <taxon>Naviculales</taxon>
        <taxon>Naviculaceae</taxon>
        <taxon>Seminavis</taxon>
    </lineage>
</organism>
<evidence type="ECO:0000313" key="1">
    <source>
        <dbReference type="EMBL" id="CAB9505060.1"/>
    </source>
</evidence>